<accession>A0A9N9BAD9</accession>
<proteinExistence type="predicted"/>
<dbReference type="OrthoDB" id="2326691at2759"/>
<feature type="transmembrane region" description="Helical" evidence="1">
    <location>
        <begin position="76"/>
        <end position="96"/>
    </location>
</feature>
<sequence length="120" mass="14081">MTHEYIEMRTKWKGQDALYQEMDPISSNVFSSVIRSNSIDDDQPTDNTPLIPKPRIIHLNNNNNIINNSSSSSYDMITIILFIIVVIMGFTIWWCYSEDLYILYRIYVLNDINPIAVRFK</sequence>
<keyword evidence="3" id="KW-1185">Reference proteome</keyword>
<dbReference type="Proteomes" id="UP000789706">
    <property type="component" value="Unassembled WGS sequence"/>
</dbReference>
<reference evidence="2" key="1">
    <citation type="submission" date="2021-06" db="EMBL/GenBank/DDBJ databases">
        <authorList>
            <person name="Kallberg Y."/>
            <person name="Tangrot J."/>
            <person name="Rosling A."/>
        </authorList>
    </citation>
    <scope>NUCLEOTIDE SEQUENCE</scope>
    <source>
        <strain evidence="2">AZ414A</strain>
    </source>
</reference>
<evidence type="ECO:0000313" key="3">
    <source>
        <dbReference type="Proteomes" id="UP000789706"/>
    </source>
</evidence>
<evidence type="ECO:0000256" key="1">
    <source>
        <dbReference type="SAM" id="Phobius"/>
    </source>
</evidence>
<keyword evidence="1" id="KW-0472">Membrane</keyword>
<organism evidence="2 3">
    <name type="scientific">Diversispora eburnea</name>
    <dbReference type="NCBI Taxonomy" id="1213867"/>
    <lineage>
        <taxon>Eukaryota</taxon>
        <taxon>Fungi</taxon>
        <taxon>Fungi incertae sedis</taxon>
        <taxon>Mucoromycota</taxon>
        <taxon>Glomeromycotina</taxon>
        <taxon>Glomeromycetes</taxon>
        <taxon>Diversisporales</taxon>
        <taxon>Diversisporaceae</taxon>
        <taxon>Diversispora</taxon>
    </lineage>
</organism>
<gene>
    <name evidence="2" type="ORF">DEBURN_LOCUS7498</name>
</gene>
<name>A0A9N9BAD9_9GLOM</name>
<dbReference type="AlphaFoldDB" id="A0A9N9BAD9"/>
<comment type="caution">
    <text evidence="2">The sequence shown here is derived from an EMBL/GenBank/DDBJ whole genome shotgun (WGS) entry which is preliminary data.</text>
</comment>
<dbReference type="EMBL" id="CAJVPK010000915">
    <property type="protein sequence ID" value="CAG8559180.1"/>
    <property type="molecule type" value="Genomic_DNA"/>
</dbReference>
<keyword evidence="1" id="KW-1133">Transmembrane helix</keyword>
<evidence type="ECO:0000313" key="2">
    <source>
        <dbReference type="EMBL" id="CAG8559180.1"/>
    </source>
</evidence>
<protein>
    <submittedName>
        <fullName evidence="2">8447_t:CDS:1</fullName>
    </submittedName>
</protein>
<keyword evidence="1" id="KW-0812">Transmembrane</keyword>